<dbReference type="CDD" id="cd09618">
    <property type="entry name" value="CBM9_like_2"/>
    <property type="match status" value="1"/>
</dbReference>
<name>A0A9Q8TYS0_9GAMM</name>
<dbReference type="SUPFAM" id="SSF56935">
    <property type="entry name" value="Porins"/>
    <property type="match status" value="1"/>
</dbReference>
<reference evidence="1" key="1">
    <citation type="submission" date="2022-05" db="EMBL/GenBank/DDBJ databases">
        <title>Single-amplified genomics reveal most streamlined microbe among free-living bacteria.</title>
        <authorList>
            <person name="Roda-Garcia J."/>
            <person name="Haro-Moreno J.M."/>
            <person name="Rodriguez-Valera F."/>
            <person name="Almagro-Moreno S."/>
            <person name="Lopez-Perez M."/>
        </authorList>
    </citation>
    <scope>NUCLEOTIDE SEQUENCE</scope>
    <source>
        <strain evidence="1">TMED112-D2-2</strain>
    </source>
</reference>
<evidence type="ECO:0000313" key="2">
    <source>
        <dbReference type="Proteomes" id="UP001056381"/>
    </source>
</evidence>
<protein>
    <submittedName>
        <fullName evidence="1">Carbohydrate binding family 9 domain-containing protein</fullName>
    </submittedName>
</protein>
<dbReference type="Gene3D" id="2.60.40.1190">
    <property type="match status" value="1"/>
</dbReference>
<dbReference type="AlphaFoldDB" id="A0A9Q8TYS0"/>
<evidence type="ECO:0000313" key="1">
    <source>
        <dbReference type="EMBL" id="URQ62680.1"/>
    </source>
</evidence>
<organism evidence="1 2">
    <name type="scientific">SAR86 cluster bacterium</name>
    <dbReference type="NCBI Taxonomy" id="2030880"/>
    <lineage>
        <taxon>Bacteria</taxon>
        <taxon>Pseudomonadati</taxon>
        <taxon>Pseudomonadota</taxon>
        <taxon>Gammaproteobacteria</taxon>
        <taxon>SAR86 cluster</taxon>
    </lineage>
</organism>
<keyword evidence="2" id="KW-1185">Reference proteome</keyword>
<dbReference type="Proteomes" id="UP001056381">
    <property type="component" value="Chromosome"/>
</dbReference>
<dbReference type="EMBL" id="CP097966">
    <property type="protein sequence ID" value="URQ62680.1"/>
    <property type="molecule type" value="Genomic_DNA"/>
</dbReference>
<dbReference type="SUPFAM" id="SSF49344">
    <property type="entry name" value="CBD9-like"/>
    <property type="match status" value="1"/>
</dbReference>
<gene>
    <name evidence="1" type="ORF">M9B40_02820</name>
</gene>
<proteinExistence type="predicted"/>
<accession>A0A9Q8TYS0</accession>
<sequence>MARFIVLILFSLNLYSQIKLDGKVDAAEWQNSEKYTLDYEIEPSYNGPAEHKTEAFVKHDDSYLYVAFKAYGNKDYIRAQVRSRDSVRWSNDITIVGIDTYGDGRYYIGFGVNPLGSIHDFKRIGNGEPDSSYNVEFEGEGRLTDFGYEVEMKIPFSSLIFPEVEKQEWKLMFFRKLYNRAQESRYLSHPVIAGAGCSICQSNITYNLFNIEKKQKRRLIPSFTANSLSNRDSEGNLKSESINSEVSLGGDFEIFGSNFEFTLNPDFSQIEADETKIDINQTTALQFEERRIFFNEGKDYLSSRLDAVYTRAINDPEYAIKFFNRGEKHSYFFLDAKDRNTPLIVPGEQRSYSALLGESNSNIFSYNYNLGKGQNLGFLATNRTYEEGGFGRLYSAKGKFLLSDKYSTYFEIAQSSTEEPISDLITTTNESDKYNYLLDGESFDGTAAQFNLNRNTEKWETKYRFETKSPEFRTDLGFTTENNWLAHELSQSYQYRSNNFIRKANMGGSLSLLTNYDNNILDQEAELFFNADFSNQINLDLGIERSNKATFEGFAFHNIDSFRTGVRYNPSGKFFIRFNYDYGDAIARNISTPELGKRTNYTIGGFYQVNDRIRVRYNYRYNKLENTLTNENYFAGYLTTIRGLYQFDKNSFIRVVQEYNDFNDNGYTQLLFQWQPNSATIFYFGGTFNQEDIEGTWEIESSQIYMKFQYLFNFD</sequence>